<dbReference type="Pfam" id="PF00657">
    <property type="entry name" value="Lipase_GDSL"/>
    <property type="match status" value="1"/>
</dbReference>
<evidence type="ECO:0008006" key="7">
    <source>
        <dbReference type="Google" id="ProtNLM"/>
    </source>
</evidence>
<dbReference type="InterPro" id="IPR035669">
    <property type="entry name" value="SGNH_plant_lipase-like"/>
</dbReference>
<reference evidence="6" key="1">
    <citation type="journal article" date="2019" name="Nat. Commun.">
        <title>The genome of broomcorn millet.</title>
        <authorList>
            <person name="Zou C."/>
            <person name="Miki D."/>
            <person name="Li D."/>
            <person name="Tang Q."/>
            <person name="Xiao L."/>
            <person name="Rajput S."/>
            <person name="Deng P."/>
            <person name="Jia W."/>
            <person name="Huang R."/>
            <person name="Zhang M."/>
            <person name="Sun Y."/>
            <person name="Hu J."/>
            <person name="Fu X."/>
            <person name="Schnable P.S."/>
            <person name="Li F."/>
            <person name="Zhang H."/>
            <person name="Feng B."/>
            <person name="Zhu X."/>
            <person name="Liu R."/>
            <person name="Schnable J.C."/>
            <person name="Zhu J.-K."/>
            <person name="Zhang H."/>
        </authorList>
    </citation>
    <scope>NUCLEOTIDE SEQUENCE [LARGE SCALE GENOMIC DNA]</scope>
</reference>
<evidence type="ECO:0000259" key="4">
    <source>
        <dbReference type="Pfam" id="PF25043"/>
    </source>
</evidence>
<dbReference type="InterPro" id="IPR036514">
    <property type="entry name" value="SGNH_hydro_sf"/>
</dbReference>
<dbReference type="PANTHER" id="PTHR31373">
    <property type="entry name" value="OS06G0652100 PROTEIN"/>
    <property type="match status" value="1"/>
</dbReference>
<dbReference type="AlphaFoldDB" id="A0A3L6PGX3"/>
<feature type="compositionally biased region" description="Polar residues" evidence="2">
    <location>
        <begin position="306"/>
        <end position="316"/>
    </location>
</feature>
<feature type="domain" description="DUF7788" evidence="4">
    <location>
        <begin position="519"/>
        <end position="612"/>
    </location>
</feature>
<evidence type="ECO:0000256" key="1">
    <source>
        <dbReference type="ARBA" id="ARBA00008668"/>
    </source>
</evidence>
<dbReference type="EMBL" id="PQIB02000018">
    <property type="protein sequence ID" value="RLM55325.1"/>
    <property type="molecule type" value="Genomic_DNA"/>
</dbReference>
<dbReference type="InterPro" id="IPR001087">
    <property type="entry name" value="GDSL"/>
</dbReference>
<feature type="domain" description="DUF2828" evidence="3">
    <location>
        <begin position="357"/>
        <end position="517"/>
    </location>
</feature>
<feature type="domain" description="DUF7788" evidence="4">
    <location>
        <begin position="620"/>
        <end position="677"/>
    </location>
</feature>
<feature type="region of interest" description="Disordered" evidence="2">
    <location>
        <begin position="293"/>
        <end position="318"/>
    </location>
</feature>
<dbReference type="Pfam" id="PF11443">
    <property type="entry name" value="DUF2828"/>
    <property type="match status" value="1"/>
</dbReference>
<dbReference type="GO" id="GO:0016788">
    <property type="term" value="F:hydrolase activity, acting on ester bonds"/>
    <property type="evidence" value="ECO:0007669"/>
    <property type="project" value="InterPro"/>
</dbReference>
<comment type="caution">
    <text evidence="5">The sequence shown here is derived from an EMBL/GenBank/DDBJ whole genome shotgun (WGS) entry which is preliminary data.</text>
</comment>
<dbReference type="Pfam" id="PF25043">
    <property type="entry name" value="DUF7788"/>
    <property type="match status" value="2"/>
</dbReference>
<dbReference type="Proteomes" id="UP000275267">
    <property type="component" value="Unassembled WGS sequence"/>
</dbReference>
<evidence type="ECO:0000256" key="2">
    <source>
        <dbReference type="SAM" id="MobiDB-lite"/>
    </source>
</evidence>
<dbReference type="CDD" id="cd01837">
    <property type="entry name" value="SGNH_plant_lipase_like"/>
    <property type="match status" value="1"/>
</dbReference>
<evidence type="ECO:0000313" key="6">
    <source>
        <dbReference type="Proteomes" id="UP000275267"/>
    </source>
</evidence>
<dbReference type="InterPro" id="IPR056690">
    <property type="entry name" value="DUF7788"/>
</dbReference>
<gene>
    <name evidence="5" type="ORF">C2845_PM10G17690</name>
</gene>
<sequence length="699" mass="74888">MFVFGSSIVDVGNNNYLPGPSVPRANRPYNGIDFPGSIPTGRFSNGYNTADYFAKNMGFALSPPAYLSLAPTSSSGPLVPTALSNGVNYASGGAGILDSANAGNTIPLSKQVEYFEATKAKMVAAAGAGAVDALLSRSIFLVNAGNNDFYVFAAAGLARNRSAADQRRDAPALYASLLSNYSAAVTELYSMGARKFAVINVWTLGCVPAVRVLSPAGACSALLNQLAAGFNDALGSLLAGLAPRLPGLAYSLADSFGFSRDALAEPRASGRLLQPRRPTWGIPARRGAAAIPAASAATKPPPAKRLTQNSSPTFASSGDPCTPAATVASLVADAWAAEPNTALRLACNLLGKLADGKLDEISLAGKWCPSMNCRYDRSTLLGEAIARRLFPKGSAPDLPEDMADVHYVYQVRNRLRKALASLRRALQLPEIFITAQAWGDVVYPRVASRAMRKYRKLFFKHDAERFKLYLADVEAGKAKIAAGALLPHDILASVDGDGVADLQWERMVDDLRALGKLSNCIAICDVSGSMSGLPMDVCVALGLLISELSDEPWHHRLITFSERPEMHITDKTLGEKTNFIRWMRWDMNTDFQAVFNKLLCVAVAGNLPPERMRHGVRRGVTRKFTEAGYGAVVPEIVFWNLRDSMSVPVSGGEKGVALVSGFSKNMVKLFLDNDGIISPRAIMEKAISGPEYQKLIVFD</sequence>
<name>A0A3L6PGX3_PANMI</name>
<accession>A0A3L6PGX3</accession>
<dbReference type="Gene3D" id="3.40.50.1110">
    <property type="entry name" value="SGNH hydrolase"/>
    <property type="match status" value="1"/>
</dbReference>
<protein>
    <recommendedName>
        <fullName evidence="7">GDSL esterase/lipase</fullName>
    </recommendedName>
</protein>
<evidence type="ECO:0000259" key="3">
    <source>
        <dbReference type="Pfam" id="PF11443"/>
    </source>
</evidence>
<dbReference type="InterPro" id="IPR058580">
    <property type="entry name" value="DUF2828"/>
</dbReference>
<dbReference type="OrthoDB" id="1149618at2759"/>
<evidence type="ECO:0000313" key="5">
    <source>
        <dbReference type="EMBL" id="RLM55325.1"/>
    </source>
</evidence>
<dbReference type="InterPro" id="IPR011205">
    <property type="entry name" value="UCP015417_vWA"/>
</dbReference>
<comment type="similarity">
    <text evidence="1">Belongs to the 'GDSL' lipolytic enzyme family.</text>
</comment>
<proteinExistence type="inferred from homology"/>
<organism evidence="5 6">
    <name type="scientific">Panicum miliaceum</name>
    <name type="common">Proso millet</name>
    <name type="synonym">Broomcorn millet</name>
    <dbReference type="NCBI Taxonomy" id="4540"/>
    <lineage>
        <taxon>Eukaryota</taxon>
        <taxon>Viridiplantae</taxon>
        <taxon>Streptophyta</taxon>
        <taxon>Embryophyta</taxon>
        <taxon>Tracheophyta</taxon>
        <taxon>Spermatophyta</taxon>
        <taxon>Magnoliopsida</taxon>
        <taxon>Liliopsida</taxon>
        <taxon>Poales</taxon>
        <taxon>Poaceae</taxon>
        <taxon>PACMAD clade</taxon>
        <taxon>Panicoideae</taxon>
        <taxon>Panicodae</taxon>
        <taxon>Paniceae</taxon>
        <taxon>Panicinae</taxon>
        <taxon>Panicum</taxon>
        <taxon>Panicum sect. Panicum</taxon>
    </lineage>
</organism>
<dbReference type="PANTHER" id="PTHR31373:SF17">
    <property type="entry name" value="OS06G0652100 PROTEIN"/>
    <property type="match status" value="1"/>
</dbReference>
<keyword evidence="6" id="KW-1185">Reference proteome</keyword>